<proteinExistence type="predicted"/>
<reference evidence="2" key="1">
    <citation type="journal article" date="2018" name="DNA Res.">
        <title>Multiple hybrid de novo genome assembly of finger millet, an orphan allotetraploid crop.</title>
        <authorList>
            <person name="Hatakeyama M."/>
            <person name="Aluri S."/>
            <person name="Balachadran M.T."/>
            <person name="Sivarajan S.R."/>
            <person name="Patrignani A."/>
            <person name="Gruter S."/>
            <person name="Poveda L."/>
            <person name="Shimizu-Inatsugi R."/>
            <person name="Baeten J."/>
            <person name="Francoijs K.J."/>
            <person name="Nataraja K.N."/>
            <person name="Reddy Y.A.N."/>
            <person name="Phadnis S."/>
            <person name="Ravikumar R.L."/>
            <person name="Schlapbach R."/>
            <person name="Sreeman S.M."/>
            <person name="Shimizu K.K."/>
        </authorList>
    </citation>
    <scope>NUCLEOTIDE SEQUENCE</scope>
</reference>
<evidence type="ECO:0000313" key="3">
    <source>
        <dbReference type="Proteomes" id="UP001054889"/>
    </source>
</evidence>
<comment type="caution">
    <text evidence="2">The sequence shown here is derived from an EMBL/GenBank/DDBJ whole genome shotgun (WGS) entry which is preliminary data.</text>
</comment>
<keyword evidence="3" id="KW-1185">Reference proteome</keyword>
<evidence type="ECO:0000256" key="1">
    <source>
        <dbReference type="SAM" id="MobiDB-lite"/>
    </source>
</evidence>
<protein>
    <submittedName>
        <fullName evidence="2">Uncharacterized protein</fullName>
    </submittedName>
</protein>
<feature type="region of interest" description="Disordered" evidence="1">
    <location>
        <begin position="61"/>
        <end position="94"/>
    </location>
</feature>
<sequence length="140" mass="14662">MPPPLSSVLPPSRRAPSAATLALSSLHAALVLRAELPPASLPTSGATPPVPHTPLLLLLRRLGPPPPPPCTHARPLAPSLTSSSAFPASPPPRPSPVWRRLLLHLPRPSPVPSDLAVVYLRQISPRAASPSPPRRGSKLV</sequence>
<dbReference type="Proteomes" id="UP001054889">
    <property type="component" value="Unassembled WGS sequence"/>
</dbReference>
<feature type="compositionally biased region" description="Low complexity" evidence="1">
    <location>
        <begin position="71"/>
        <end position="87"/>
    </location>
</feature>
<dbReference type="EMBL" id="BQKI01000004">
    <property type="protein sequence ID" value="GJM92945.1"/>
    <property type="molecule type" value="Genomic_DNA"/>
</dbReference>
<accession>A0AAV5C4N3</accession>
<name>A0AAV5C4N3_ELECO</name>
<gene>
    <name evidence="2" type="primary">ga09454</name>
    <name evidence="2" type="ORF">PR202_ga09454</name>
</gene>
<reference evidence="2" key="2">
    <citation type="submission" date="2021-12" db="EMBL/GenBank/DDBJ databases">
        <title>Resequencing data analysis of finger millet.</title>
        <authorList>
            <person name="Hatakeyama M."/>
            <person name="Aluri S."/>
            <person name="Balachadran M.T."/>
            <person name="Sivarajan S.R."/>
            <person name="Poveda L."/>
            <person name="Shimizu-Inatsugi R."/>
            <person name="Schlapbach R."/>
            <person name="Sreeman S.M."/>
            <person name="Shimizu K.K."/>
        </authorList>
    </citation>
    <scope>NUCLEOTIDE SEQUENCE</scope>
</reference>
<organism evidence="2 3">
    <name type="scientific">Eleusine coracana subsp. coracana</name>
    <dbReference type="NCBI Taxonomy" id="191504"/>
    <lineage>
        <taxon>Eukaryota</taxon>
        <taxon>Viridiplantae</taxon>
        <taxon>Streptophyta</taxon>
        <taxon>Embryophyta</taxon>
        <taxon>Tracheophyta</taxon>
        <taxon>Spermatophyta</taxon>
        <taxon>Magnoliopsida</taxon>
        <taxon>Liliopsida</taxon>
        <taxon>Poales</taxon>
        <taxon>Poaceae</taxon>
        <taxon>PACMAD clade</taxon>
        <taxon>Chloridoideae</taxon>
        <taxon>Cynodonteae</taxon>
        <taxon>Eleusininae</taxon>
        <taxon>Eleusine</taxon>
    </lineage>
</organism>
<dbReference type="AlphaFoldDB" id="A0AAV5C4N3"/>
<evidence type="ECO:0000313" key="2">
    <source>
        <dbReference type="EMBL" id="GJM92945.1"/>
    </source>
</evidence>